<dbReference type="InterPro" id="IPR036397">
    <property type="entry name" value="RNaseH_sf"/>
</dbReference>
<evidence type="ECO:0000313" key="3">
    <source>
        <dbReference type="EMBL" id="QSZ40778.1"/>
    </source>
</evidence>
<dbReference type="GO" id="GO:0015074">
    <property type="term" value="P:DNA integration"/>
    <property type="evidence" value="ECO:0007669"/>
    <property type="project" value="InterPro"/>
</dbReference>
<dbReference type="InterPro" id="IPR036388">
    <property type="entry name" value="WH-like_DNA-bd_sf"/>
</dbReference>
<dbReference type="InterPro" id="IPR048020">
    <property type="entry name" value="Transpos_IS3"/>
</dbReference>
<feature type="domain" description="Integrase catalytic" evidence="2">
    <location>
        <begin position="230"/>
        <end position="390"/>
    </location>
</feature>
<keyword evidence="4" id="KW-1185">Reference proteome</keyword>
<dbReference type="GO" id="GO:0004803">
    <property type="term" value="F:transposase activity"/>
    <property type="evidence" value="ECO:0007669"/>
    <property type="project" value="InterPro"/>
</dbReference>
<dbReference type="RefSeq" id="WP_207562058.1">
    <property type="nucleotide sequence ID" value="NZ_CP046072.1"/>
</dbReference>
<dbReference type="InterPro" id="IPR001584">
    <property type="entry name" value="Integrase_cat-core"/>
</dbReference>
<dbReference type="PANTHER" id="PTHR46889:SF4">
    <property type="entry name" value="TRANSPOSASE INSO FOR INSERTION SEQUENCE ELEMENT IS911B-RELATED"/>
    <property type="match status" value="1"/>
</dbReference>
<dbReference type="GO" id="GO:0003677">
    <property type="term" value="F:DNA binding"/>
    <property type="evidence" value="ECO:0007669"/>
    <property type="project" value="InterPro"/>
</dbReference>
<dbReference type="InterPro" id="IPR012337">
    <property type="entry name" value="RNaseH-like_sf"/>
</dbReference>
<dbReference type="Proteomes" id="UP000671852">
    <property type="component" value="Chromosome"/>
</dbReference>
<reference evidence="3" key="1">
    <citation type="submission" date="2019-11" db="EMBL/GenBank/DDBJ databases">
        <authorList>
            <person name="Kojima H."/>
        </authorList>
    </citation>
    <scope>NUCLEOTIDE SEQUENCE</scope>
    <source>
        <strain evidence="3">H1576</strain>
    </source>
</reference>
<dbReference type="SUPFAM" id="SSF46689">
    <property type="entry name" value="Homeodomain-like"/>
    <property type="match status" value="1"/>
</dbReference>
<name>A0A975GC04_9BACT</name>
<gene>
    <name evidence="3" type="ORF">GJV85_01135</name>
</gene>
<dbReference type="EMBL" id="CP046072">
    <property type="protein sequence ID" value="QSZ40778.1"/>
    <property type="molecule type" value="Genomic_DNA"/>
</dbReference>
<dbReference type="InterPro" id="IPR025948">
    <property type="entry name" value="HTH-like_dom"/>
</dbReference>
<dbReference type="InterPro" id="IPR009057">
    <property type="entry name" value="Homeodomain-like_sf"/>
</dbReference>
<evidence type="ECO:0000259" key="2">
    <source>
        <dbReference type="PROSITE" id="PS50994"/>
    </source>
</evidence>
<dbReference type="Gene3D" id="1.10.10.10">
    <property type="entry name" value="Winged helix-like DNA-binding domain superfamily/Winged helix DNA-binding domain"/>
    <property type="match status" value="1"/>
</dbReference>
<protein>
    <submittedName>
        <fullName evidence="3">IS3 family transposase</fullName>
    </submittedName>
</protein>
<feature type="coiled-coil region" evidence="1">
    <location>
        <begin position="63"/>
        <end position="90"/>
    </location>
</feature>
<dbReference type="NCBIfam" id="NF033516">
    <property type="entry name" value="transpos_IS3"/>
    <property type="match status" value="1"/>
</dbReference>
<dbReference type="InterPro" id="IPR002514">
    <property type="entry name" value="Transposase_8"/>
</dbReference>
<organism evidence="3 4">
    <name type="scientific">Sulfurimonas aquatica</name>
    <dbReference type="NCBI Taxonomy" id="2672570"/>
    <lineage>
        <taxon>Bacteria</taxon>
        <taxon>Pseudomonadati</taxon>
        <taxon>Campylobacterota</taxon>
        <taxon>Epsilonproteobacteria</taxon>
        <taxon>Campylobacterales</taxon>
        <taxon>Sulfurimonadaceae</taxon>
        <taxon>Sulfurimonas</taxon>
    </lineage>
</organism>
<dbReference type="PROSITE" id="PS50994">
    <property type="entry name" value="INTEGRASE"/>
    <property type="match status" value="1"/>
</dbReference>
<accession>A0A975GC04</accession>
<dbReference type="GO" id="GO:0006313">
    <property type="term" value="P:DNA transposition"/>
    <property type="evidence" value="ECO:0007669"/>
    <property type="project" value="InterPro"/>
</dbReference>
<sequence>MSRKKGQTYTAEQKTKIVLEMLREEMTTSQIATKYKITSQSLGKWKTQFLENASLAFDVSGATKAYRDEIEELKTENDGLAKALGKATIKAEWAAGKLKSLDLINKKSLIESKHNKISVSEQCEVIGISRSHYYYRPAPMSQDDIKLLHRIDEVATENSEYGYRFIHEQLKEDGFSIGKHRVLKYMGILGIQAIYPTKKKLTSLKNQAHPIYEYLLKQYWTKIGRKKSVYVPTPNEVWSGDITYIRINGGFMYLAAVIDWHSKAILSYKISNSMDATLATDVLEDALSKYPKPKIFNSDQGSQYTSHEHTRLLKKHDIQISMNGKGRSIDNIVIERFFRTLKHGNIYINDYETIKDLKEGVKAYIYKYNFKRFHSSLDYRKPMVVFNNLCQYRVIPKIVS</sequence>
<reference evidence="3" key="2">
    <citation type="submission" date="2021-04" db="EMBL/GenBank/DDBJ databases">
        <title>Isolation and characterization of a novel species of the genus Sulfurimonas.</title>
        <authorList>
            <person name="Fukui M."/>
        </authorList>
    </citation>
    <scope>NUCLEOTIDE SEQUENCE</scope>
    <source>
        <strain evidence="3">H1576</strain>
    </source>
</reference>
<dbReference type="Pfam" id="PF13276">
    <property type="entry name" value="HTH_21"/>
    <property type="match status" value="1"/>
</dbReference>
<dbReference type="Pfam" id="PF01527">
    <property type="entry name" value="HTH_Tnp_1"/>
    <property type="match status" value="1"/>
</dbReference>
<dbReference type="PANTHER" id="PTHR46889">
    <property type="entry name" value="TRANSPOSASE INSF FOR INSERTION SEQUENCE IS3B-RELATED"/>
    <property type="match status" value="1"/>
</dbReference>
<proteinExistence type="predicted"/>
<keyword evidence="1" id="KW-0175">Coiled coil</keyword>
<dbReference type="InterPro" id="IPR050900">
    <property type="entry name" value="Transposase_IS3/IS150/IS904"/>
</dbReference>
<evidence type="ECO:0000256" key="1">
    <source>
        <dbReference type="SAM" id="Coils"/>
    </source>
</evidence>
<dbReference type="Pfam" id="PF00665">
    <property type="entry name" value="rve"/>
    <property type="match status" value="1"/>
</dbReference>
<evidence type="ECO:0000313" key="4">
    <source>
        <dbReference type="Proteomes" id="UP000671852"/>
    </source>
</evidence>
<dbReference type="Gene3D" id="3.30.420.10">
    <property type="entry name" value="Ribonuclease H-like superfamily/Ribonuclease H"/>
    <property type="match status" value="1"/>
</dbReference>
<dbReference type="Pfam" id="PF13333">
    <property type="entry name" value="rve_2"/>
    <property type="match status" value="1"/>
</dbReference>
<dbReference type="KEGG" id="saqt:GJV85_01135"/>
<dbReference type="AlphaFoldDB" id="A0A975GC04"/>
<dbReference type="SUPFAM" id="SSF53098">
    <property type="entry name" value="Ribonuclease H-like"/>
    <property type="match status" value="1"/>
</dbReference>